<reference evidence="2 3" key="1">
    <citation type="journal article" date="2013" name="Genome Announc.">
        <title>Draft Genome Sequence of Rhodococcus ruber Strain BKS 20-38.</title>
        <authorList>
            <person name="Bala M."/>
            <person name="Kumar S."/>
            <person name="Raghava G.P."/>
            <person name="Mayilraj S."/>
        </authorList>
    </citation>
    <scope>NUCLEOTIDE SEQUENCE [LARGE SCALE GENOMIC DNA]</scope>
    <source>
        <strain evidence="2 3">BKS 20-38</strain>
    </source>
</reference>
<dbReference type="PATRIC" id="fig|1278076.4.peg.232"/>
<organism evidence="2 3">
    <name type="scientific">Rhodococcus ruber BKS 20-38</name>
    <dbReference type="NCBI Taxonomy" id="1278076"/>
    <lineage>
        <taxon>Bacteria</taxon>
        <taxon>Bacillati</taxon>
        <taxon>Actinomycetota</taxon>
        <taxon>Actinomycetes</taxon>
        <taxon>Mycobacteriales</taxon>
        <taxon>Nocardiaceae</taxon>
        <taxon>Rhodococcus</taxon>
    </lineage>
</organism>
<keyword evidence="3" id="KW-1185">Reference proteome</keyword>
<gene>
    <name evidence="2" type="ORF">G352_01137</name>
</gene>
<dbReference type="Proteomes" id="UP000011731">
    <property type="component" value="Unassembled WGS sequence"/>
</dbReference>
<proteinExistence type="predicted"/>
<evidence type="ECO:0000313" key="2">
    <source>
        <dbReference type="EMBL" id="EME67200.1"/>
    </source>
</evidence>
<dbReference type="AlphaFoldDB" id="M2YYV4"/>
<accession>M2YYV4</accession>
<name>M2YYV4_9NOCA</name>
<comment type="caution">
    <text evidence="2">The sequence shown here is derived from an EMBL/GenBank/DDBJ whole genome shotgun (WGS) entry which is preliminary data.</text>
</comment>
<sequence>MDRASAFDKIDAHAATFTGLVADLTARLVAHLRRLTVEIDELATAITSRITPLAPSLLAIPGCAALTAAKIIGETGWHRPVSFPGRLRPAQRHRTAAGAVVQPGSTSSLAHREPTTQRRAAPHRAHPGPVSR</sequence>
<evidence type="ECO:0000256" key="1">
    <source>
        <dbReference type="SAM" id="MobiDB-lite"/>
    </source>
</evidence>
<protein>
    <submittedName>
        <fullName evidence="2">Transposase</fullName>
    </submittedName>
</protein>
<dbReference type="EMBL" id="AOEX01000013">
    <property type="protein sequence ID" value="EME67200.1"/>
    <property type="molecule type" value="Genomic_DNA"/>
</dbReference>
<feature type="region of interest" description="Disordered" evidence="1">
    <location>
        <begin position="88"/>
        <end position="132"/>
    </location>
</feature>
<evidence type="ECO:0000313" key="3">
    <source>
        <dbReference type="Proteomes" id="UP000011731"/>
    </source>
</evidence>